<accession>A0A239AQR2</accession>
<dbReference type="InterPro" id="IPR009061">
    <property type="entry name" value="DNA-bd_dom_put_sf"/>
</dbReference>
<evidence type="ECO:0000259" key="2">
    <source>
        <dbReference type="Pfam" id="PF12728"/>
    </source>
</evidence>
<evidence type="ECO:0000256" key="1">
    <source>
        <dbReference type="SAM" id="MobiDB-lite"/>
    </source>
</evidence>
<dbReference type="EMBL" id="FZNW01000051">
    <property type="protein sequence ID" value="SNR97394.1"/>
    <property type="molecule type" value="Genomic_DNA"/>
</dbReference>
<organism evidence="3 4">
    <name type="scientific">Haloechinothrix alba</name>
    <dbReference type="NCBI Taxonomy" id="664784"/>
    <lineage>
        <taxon>Bacteria</taxon>
        <taxon>Bacillati</taxon>
        <taxon>Actinomycetota</taxon>
        <taxon>Actinomycetes</taxon>
        <taxon>Pseudonocardiales</taxon>
        <taxon>Pseudonocardiaceae</taxon>
        <taxon>Haloechinothrix</taxon>
    </lineage>
</organism>
<dbReference type="Pfam" id="PF12728">
    <property type="entry name" value="HTH_17"/>
    <property type="match status" value="1"/>
</dbReference>
<dbReference type="InterPro" id="IPR041657">
    <property type="entry name" value="HTH_17"/>
</dbReference>
<dbReference type="RefSeq" id="WP_089303532.1">
    <property type="nucleotide sequence ID" value="NZ_FZNW01000051.1"/>
</dbReference>
<dbReference type="Gene3D" id="1.10.1660.10">
    <property type="match status" value="1"/>
</dbReference>
<feature type="region of interest" description="Disordered" evidence="1">
    <location>
        <begin position="58"/>
        <end position="103"/>
    </location>
</feature>
<evidence type="ECO:0000313" key="3">
    <source>
        <dbReference type="EMBL" id="SNR97394.1"/>
    </source>
</evidence>
<proteinExistence type="predicted"/>
<dbReference type="Proteomes" id="UP000198348">
    <property type="component" value="Unassembled WGS sequence"/>
</dbReference>
<name>A0A239AQR2_9PSEU</name>
<feature type="domain" description="Helix-turn-helix" evidence="2">
    <location>
        <begin position="12"/>
        <end position="55"/>
    </location>
</feature>
<dbReference type="SUPFAM" id="SSF46955">
    <property type="entry name" value="Putative DNA-binding domain"/>
    <property type="match status" value="1"/>
</dbReference>
<evidence type="ECO:0000313" key="4">
    <source>
        <dbReference type="Proteomes" id="UP000198348"/>
    </source>
</evidence>
<feature type="compositionally biased region" description="Polar residues" evidence="1">
    <location>
        <begin position="64"/>
        <end position="87"/>
    </location>
</feature>
<reference evidence="3 4" key="1">
    <citation type="submission" date="2017-06" db="EMBL/GenBank/DDBJ databases">
        <authorList>
            <person name="Kim H.J."/>
            <person name="Triplett B.A."/>
        </authorList>
    </citation>
    <scope>NUCLEOTIDE SEQUENCE [LARGE SCALE GENOMIC DNA]</scope>
    <source>
        <strain evidence="3 4">DSM 45207</strain>
    </source>
</reference>
<keyword evidence="4" id="KW-1185">Reference proteome</keyword>
<protein>
    <submittedName>
        <fullName evidence="3">DNA binding domain-containing protein, excisionase family</fullName>
    </submittedName>
</protein>
<sequence length="103" mass="11351">MSTVRRIDRLWTVHEVADYLGIPVKTLYQWKWRGEGPPVRKVGRHLRYDPAHLQAARVCHSGTPAPSNNTAPTSVRTPAASSASTLPIATPRAARSSRLRACP</sequence>
<gene>
    <name evidence="3" type="ORF">SAMN06265360_1511</name>
</gene>
<dbReference type="AlphaFoldDB" id="A0A239AQR2"/>
<dbReference type="OrthoDB" id="5524782at2"/>